<proteinExistence type="predicted"/>
<evidence type="ECO:0000256" key="3">
    <source>
        <dbReference type="SAM" id="Phobius"/>
    </source>
</evidence>
<keyword evidence="3" id="KW-0472">Membrane</keyword>
<dbReference type="EMBL" id="VZDO01000005">
    <property type="protein sequence ID" value="KAB0680389.1"/>
    <property type="molecule type" value="Genomic_DNA"/>
</dbReference>
<reference evidence="5 6" key="1">
    <citation type="submission" date="2019-09" db="EMBL/GenBank/DDBJ databases">
        <title>YIM 132180 draft genome.</title>
        <authorList>
            <person name="Zhang K."/>
        </authorList>
    </citation>
    <scope>NUCLEOTIDE SEQUENCE [LARGE SCALE GENOMIC DNA]</scope>
    <source>
        <strain evidence="5 6">YIM 132180</strain>
    </source>
</reference>
<feature type="compositionally biased region" description="Polar residues" evidence="2">
    <location>
        <begin position="1"/>
        <end position="11"/>
    </location>
</feature>
<evidence type="ECO:0000313" key="5">
    <source>
        <dbReference type="EMBL" id="KAB0680389.1"/>
    </source>
</evidence>
<dbReference type="AlphaFoldDB" id="A0A7V7PQH9"/>
<dbReference type="Pfam" id="PF13807">
    <property type="entry name" value="GNVR"/>
    <property type="match status" value="1"/>
</dbReference>
<sequence length="619" mass="66776">MFTSTDPHPTQSEARSREAEAASSYAGPERRRRVAATFDPVYVSRFVWRWRWLAVATTAAGLGLGIMLASATPKTYLASTSILLDPRDLKVVQNEVAPNALPSDATLALIESQTAVATSDRVLSDVIAKGDLANDPEFNGERRTGVLSLLPPSVAKLMEPAKPVSPAEASVRVNEALRHALTVAREPKSFIITLSVKTENAAKSARLANLVGDSFMAEIGRIQSDTARRATVALSSRLSELQKTVGEAESRVEDYKTKNSLIGVNGKLVDDEYITRINDQLARARADITALRVKADSLREASVDDVVKGALPEELSSESLVRLRQNAADLAQQAASLAAKLGPRHPQRIAIESALGAARDSIRRELGRIVAAGQTELARAESTERDLTTQLDELKSKQILTSESFVKLRELEREVDASRAVYEAFLLRARETSEQESLNTANIHVISEATAPIRSNGPSRKLIAVAGAVAGFVLGLSLLAGIAMLRLAVGFLRLDRREAAAPRSGRAIWTEADRAAHRRAAAAPLPEAVPTIPPPQVVADVEPVDAPHEDAPAAVMTPPTVSIPPLPPGDARTALRERLRAIGVSADHAATRRPETELIEHELRSVRAAITEIRRRRLA</sequence>
<dbReference type="PANTHER" id="PTHR32309:SF13">
    <property type="entry name" value="FERRIC ENTEROBACTIN TRANSPORT PROTEIN FEPE"/>
    <property type="match status" value="1"/>
</dbReference>
<evidence type="ECO:0000256" key="1">
    <source>
        <dbReference type="SAM" id="Coils"/>
    </source>
</evidence>
<keyword evidence="6" id="KW-1185">Reference proteome</keyword>
<dbReference type="RefSeq" id="WP_150969461.1">
    <property type="nucleotide sequence ID" value="NZ_VZDO01000005.1"/>
</dbReference>
<dbReference type="InterPro" id="IPR050445">
    <property type="entry name" value="Bact_polysacc_biosynth/exp"/>
</dbReference>
<feature type="transmembrane region" description="Helical" evidence="3">
    <location>
        <begin position="52"/>
        <end position="71"/>
    </location>
</feature>
<keyword evidence="3" id="KW-1133">Transmembrane helix</keyword>
<feature type="transmembrane region" description="Helical" evidence="3">
    <location>
        <begin position="462"/>
        <end position="489"/>
    </location>
</feature>
<feature type="coiled-coil region" evidence="1">
    <location>
        <begin position="238"/>
        <end position="340"/>
    </location>
</feature>
<organism evidence="5 6">
    <name type="scientific">Plantimonas leprariae</name>
    <dbReference type="NCBI Taxonomy" id="2615207"/>
    <lineage>
        <taxon>Bacteria</taxon>
        <taxon>Pseudomonadati</taxon>
        <taxon>Pseudomonadota</taxon>
        <taxon>Alphaproteobacteria</taxon>
        <taxon>Hyphomicrobiales</taxon>
        <taxon>Aurantimonadaceae</taxon>
        <taxon>Plantimonas</taxon>
    </lineage>
</organism>
<comment type="caution">
    <text evidence="5">The sequence shown here is derived from an EMBL/GenBank/DDBJ whole genome shotgun (WGS) entry which is preliminary data.</text>
</comment>
<gene>
    <name evidence="5" type="ORF">F6X38_09490</name>
</gene>
<dbReference type="Proteomes" id="UP000432089">
    <property type="component" value="Unassembled WGS sequence"/>
</dbReference>
<dbReference type="GO" id="GO:0004713">
    <property type="term" value="F:protein tyrosine kinase activity"/>
    <property type="evidence" value="ECO:0007669"/>
    <property type="project" value="TreeGrafter"/>
</dbReference>
<keyword evidence="1" id="KW-0175">Coiled coil</keyword>
<evidence type="ECO:0000256" key="2">
    <source>
        <dbReference type="SAM" id="MobiDB-lite"/>
    </source>
</evidence>
<dbReference type="InterPro" id="IPR032807">
    <property type="entry name" value="GNVR"/>
</dbReference>
<keyword evidence="3" id="KW-0812">Transmembrane</keyword>
<accession>A0A7V7PQH9</accession>
<feature type="coiled-coil region" evidence="1">
    <location>
        <begin position="377"/>
        <end position="428"/>
    </location>
</feature>
<feature type="region of interest" description="Disordered" evidence="2">
    <location>
        <begin position="1"/>
        <end position="26"/>
    </location>
</feature>
<protein>
    <submittedName>
        <fullName evidence="5">Succinoglycan biosynthesis protein exop</fullName>
    </submittedName>
</protein>
<evidence type="ECO:0000259" key="4">
    <source>
        <dbReference type="Pfam" id="PF13807"/>
    </source>
</evidence>
<dbReference type="PANTHER" id="PTHR32309">
    <property type="entry name" value="TYROSINE-PROTEIN KINASE"/>
    <property type="match status" value="1"/>
</dbReference>
<feature type="domain" description="Tyrosine-protein kinase G-rich" evidence="4">
    <location>
        <begin position="410"/>
        <end position="478"/>
    </location>
</feature>
<dbReference type="GO" id="GO:0005886">
    <property type="term" value="C:plasma membrane"/>
    <property type="evidence" value="ECO:0007669"/>
    <property type="project" value="TreeGrafter"/>
</dbReference>
<name>A0A7V7PQH9_9HYPH</name>
<evidence type="ECO:0000313" key="6">
    <source>
        <dbReference type="Proteomes" id="UP000432089"/>
    </source>
</evidence>